<evidence type="ECO:0000256" key="1">
    <source>
        <dbReference type="PROSITE-ProRule" id="PRU00182"/>
    </source>
</evidence>
<keyword evidence="3" id="KW-1185">Reference proteome</keyword>
<dbReference type="SUPFAM" id="SSF55174">
    <property type="entry name" value="Alpha-L RNA-binding motif"/>
    <property type="match status" value="1"/>
</dbReference>
<dbReference type="OrthoDB" id="9811532at2"/>
<dbReference type="Pfam" id="PF13275">
    <property type="entry name" value="S4_2"/>
    <property type="match status" value="1"/>
</dbReference>
<sequence>MAEPIEIKTDEITLGQFIKLANIVESGGMVKMFLQDYNIYVNGEQDQRRGRKLKIDDRVEVEEVGTFIVAKEN</sequence>
<dbReference type="GO" id="GO:0003723">
    <property type="term" value="F:RNA binding"/>
    <property type="evidence" value="ECO:0007669"/>
    <property type="project" value="UniProtKB-KW"/>
</dbReference>
<evidence type="ECO:0000313" key="2">
    <source>
        <dbReference type="EMBL" id="GEN44672.1"/>
    </source>
</evidence>
<keyword evidence="1" id="KW-0694">RNA-binding</keyword>
<dbReference type="PROSITE" id="PS50889">
    <property type="entry name" value="S4"/>
    <property type="match status" value="1"/>
</dbReference>
<dbReference type="Proteomes" id="UP000321440">
    <property type="component" value="Unassembled WGS sequence"/>
</dbReference>
<organism evidence="2 3">
    <name type="scientific">Alkalibacillus haloalkaliphilus</name>
    <dbReference type="NCBI Taxonomy" id="94136"/>
    <lineage>
        <taxon>Bacteria</taxon>
        <taxon>Bacillati</taxon>
        <taxon>Bacillota</taxon>
        <taxon>Bacilli</taxon>
        <taxon>Bacillales</taxon>
        <taxon>Bacillaceae</taxon>
        <taxon>Alkalibacillus</taxon>
    </lineage>
</organism>
<evidence type="ECO:0000313" key="3">
    <source>
        <dbReference type="Proteomes" id="UP000321440"/>
    </source>
</evidence>
<dbReference type="InterPro" id="IPR036986">
    <property type="entry name" value="S4_RNA-bd_sf"/>
</dbReference>
<dbReference type="Gene3D" id="3.10.290.10">
    <property type="entry name" value="RNA-binding S4 domain"/>
    <property type="match status" value="1"/>
</dbReference>
<dbReference type="InterPro" id="IPR014330">
    <property type="entry name" value="RNA-bd_S4-rel_YaaA"/>
</dbReference>
<accession>A0A511W5M8</accession>
<protein>
    <submittedName>
        <fullName evidence="2">Uncharacterized protein</fullName>
    </submittedName>
</protein>
<dbReference type="EMBL" id="BJYA01000001">
    <property type="protein sequence ID" value="GEN44672.1"/>
    <property type="molecule type" value="Genomic_DNA"/>
</dbReference>
<name>A0A511W5M8_9BACI</name>
<gene>
    <name evidence="2" type="primary">yaaA</name>
    <name evidence="2" type="ORF">AHA02nite_04480</name>
</gene>
<dbReference type="NCBIfam" id="TIGR02988">
    <property type="entry name" value="YaaA_near_RecF"/>
    <property type="match status" value="1"/>
</dbReference>
<proteinExistence type="predicted"/>
<comment type="caution">
    <text evidence="2">The sequence shown here is derived from an EMBL/GenBank/DDBJ whole genome shotgun (WGS) entry which is preliminary data.</text>
</comment>
<reference evidence="2 3" key="1">
    <citation type="submission" date="2019-07" db="EMBL/GenBank/DDBJ databases">
        <title>Whole genome shotgun sequence of Alkalibacillus haloalkaliphilus NBRC 103110.</title>
        <authorList>
            <person name="Hosoyama A."/>
            <person name="Uohara A."/>
            <person name="Ohji S."/>
            <person name="Ichikawa N."/>
        </authorList>
    </citation>
    <scope>NUCLEOTIDE SEQUENCE [LARGE SCALE GENOMIC DNA]</scope>
    <source>
        <strain evidence="2 3">NBRC 103110</strain>
    </source>
</reference>
<dbReference type="AlphaFoldDB" id="A0A511W5M8"/>
<dbReference type="RefSeq" id="WP_146813931.1">
    <property type="nucleotide sequence ID" value="NZ_BJYA01000001.1"/>
</dbReference>